<dbReference type="SUPFAM" id="SSF46689">
    <property type="entry name" value="Homeodomain-like"/>
    <property type="match status" value="1"/>
</dbReference>
<evidence type="ECO:0000256" key="3">
    <source>
        <dbReference type="ARBA" id="ARBA00023155"/>
    </source>
</evidence>
<evidence type="ECO:0000259" key="8">
    <source>
        <dbReference type="PROSITE" id="PS50071"/>
    </source>
</evidence>
<dbReference type="InterPro" id="IPR050649">
    <property type="entry name" value="Paired_Homeobox_TFs"/>
</dbReference>
<dbReference type="PANTHER" id="PTHR24329:SF543">
    <property type="entry name" value="FI01017P-RELATED"/>
    <property type="match status" value="1"/>
</dbReference>
<reference evidence="10" key="1">
    <citation type="submission" date="2016-11" db="UniProtKB">
        <authorList>
            <consortium name="WormBaseParasite"/>
        </authorList>
    </citation>
    <scope>IDENTIFICATION</scope>
</reference>
<feature type="DNA-binding region" description="Homeobox" evidence="5">
    <location>
        <begin position="33"/>
        <end position="59"/>
    </location>
</feature>
<evidence type="ECO:0000256" key="7">
    <source>
        <dbReference type="SAM" id="MobiDB-lite"/>
    </source>
</evidence>
<proteinExistence type="predicted"/>
<dbReference type="PROSITE" id="PS00027">
    <property type="entry name" value="HOMEOBOX_1"/>
    <property type="match status" value="1"/>
</dbReference>
<dbReference type="GO" id="GO:0005634">
    <property type="term" value="C:nucleus"/>
    <property type="evidence" value="ECO:0007669"/>
    <property type="project" value="UniProtKB-SubCell"/>
</dbReference>
<evidence type="ECO:0000256" key="5">
    <source>
        <dbReference type="PROSITE-ProRule" id="PRU00108"/>
    </source>
</evidence>
<evidence type="ECO:0000313" key="10">
    <source>
        <dbReference type="WBParaSite" id="MhA1_Contig26.frz3.gene32"/>
    </source>
</evidence>
<dbReference type="Pfam" id="PF00046">
    <property type="entry name" value="Homeodomain"/>
    <property type="match status" value="1"/>
</dbReference>
<sequence>MAGNCFNNIVFIFIYRNYEKACYRKLENKGEDLANKVHLTEARVQVWFQNRRAKLRKHARSLDRNHPYLLNGSSFGNSNASTSAAANVASNPYLFLAMAAANNSNSSSTFNPTIEQLQLLNNSNNDNYLAAVMAMAAASNNNINENEANNILLNNASIMPLLSSSSPADICNASKTTTATTSPPICQPQRSASGSSAQQNVVLENKYSPPLNNRKTKSNVSSNDGEAFLAKQHFNFSDIASLASTNQHLLQSTSALIKKEEEGDAANSSNVDASSVFQNFPPLLVNEASLPLFYPPSTSTLATTSTISSASTEQQQLPSTLNDASTTALFQHYWKLMSVIGSGEDKNEVKTDKNDLKQEEIKEEKN</sequence>
<comment type="subcellular location">
    <subcellularLocation>
        <location evidence="1 5 6">Nucleus</location>
    </subcellularLocation>
</comment>
<keyword evidence="2 5" id="KW-0238">DNA-binding</keyword>
<evidence type="ECO:0000256" key="4">
    <source>
        <dbReference type="ARBA" id="ARBA00023242"/>
    </source>
</evidence>
<dbReference type="InterPro" id="IPR001356">
    <property type="entry name" value="HD"/>
</dbReference>
<dbReference type="SMART" id="SM00389">
    <property type="entry name" value="HOX"/>
    <property type="match status" value="1"/>
</dbReference>
<protein>
    <submittedName>
        <fullName evidence="10">Homeobox domain-containing protein</fullName>
    </submittedName>
</protein>
<feature type="compositionally biased region" description="Polar residues" evidence="7">
    <location>
        <begin position="182"/>
        <end position="198"/>
    </location>
</feature>
<feature type="domain" description="Homeobox" evidence="8">
    <location>
        <begin position="31"/>
        <end position="58"/>
    </location>
</feature>
<dbReference type="GO" id="GO:0000981">
    <property type="term" value="F:DNA-binding transcription factor activity, RNA polymerase II-specific"/>
    <property type="evidence" value="ECO:0007669"/>
    <property type="project" value="InterPro"/>
</dbReference>
<keyword evidence="4 5" id="KW-0539">Nucleus</keyword>
<dbReference type="InterPro" id="IPR009057">
    <property type="entry name" value="Homeodomain-like_sf"/>
</dbReference>
<accession>A0A1I8BJZ2</accession>
<keyword evidence="3 5" id="KW-0371">Homeobox</keyword>
<dbReference type="WBParaSite" id="MhA1_Contig26.frz3.gene32">
    <property type="protein sequence ID" value="MhA1_Contig26.frz3.gene32"/>
    <property type="gene ID" value="MhA1_Contig26.frz3.gene32"/>
</dbReference>
<keyword evidence="9" id="KW-1185">Reference proteome</keyword>
<dbReference type="Proteomes" id="UP000095281">
    <property type="component" value="Unplaced"/>
</dbReference>
<dbReference type="AlphaFoldDB" id="A0A1I8BJZ2"/>
<dbReference type="InterPro" id="IPR017970">
    <property type="entry name" value="Homeobox_CS"/>
</dbReference>
<dbReference type="PROSITE" id="PS50071">
    <property type="entry name" value="HOMEOBOX_2"/>
    <property type="match status" value="1"/>
</dbReference>
<feature type="region of interest" description="Disordered" evidence="7">
    <location>
        <begin position="174"/>
        <end position="198"/>
    </location>
</feature>
<organism evidence="9 10">
    <name type="scientific">Meloidogyne hapla</name>
    <name type="common">Root-knot nematode worm</name>
    <dbReference type="NCBI Taxonomy" id="6305"/>
    <lineage>
        <taxon>Eukaryota</taxon>
        <taxon>Metazoa</taxon>
        <taxon>Ecdysozoa</taxon>
        <taxon>Nematoda</taxon>
        <taxon>Chromadorea</taxon>
        <taxon>Rhabditida</taxon>
        <taxon>Tylenchina</taxon>
        <taxon>Tylenchomorpha</taxon>
        <taxon>Tylenchoidea</taxon>
        <taxon>Meloidogynidae</taxon>
        <taxon>Meloidogyninae</taxon>
        <taxon>Meloidogyne</taxon>
    </lineage>
</organism>
<evidence type="ECO:0000256" key="2">
    <source>
        <dbReference type="ARBA" id="ARBA00023125"/>
    </source>
</evidence>
<feature type="region of interest" description="Disordered" evidence="7">
    <location>
        <begin position="344"/>
        <end position="366"/>
    </location>
</feature>
<dbReference type="PANTHER" id="PTHR24329">
    <property type="entry name" value="HOMEOBOX PROTEIN ARISTALESS"/>
    <property type="match status" value="1"/>
</dbReference>
<name>A0A1I8BJZ2_MELHA</name>
<evidence type="ECO:0000313" key="9">
    <source>
        <dbReference type="Proteomes" id="UP000095281"/>
    </source>
</evidence>
<evidence type="ECO:0000256" key="6">
    <source>
        <dbReference type="RuleBase" id="RU000682"/>
    </source>
</evidence>
<evidence type="ECO:0000256" key="1">
    <source>
        <dbReference type="ARBA" id="ARBA00004123"/>
    </source>
</evidence>
<dbReference type="GO" id="GO:0000977">
    <property type="term" value="F:RNA polymerase II transcription regulatory region sequence-specific DNA binding"/>
    <property type="evidence" value="ECO:0007669"/>
    <property type="project" value="TreeGrafter"/>
</dbReference>
<dbReference type="Gene3D" id="1.10.10.60">
    <property type="entry name" value="Homeodomain-like"/>
    <property type="match status" value="1"/>
</dbReference>
<dbReference type="CDD" id="cd00086">
    <property type="entry name" value="homeodomain"/>
    <property type="match status" value="1"/>
</dbReference>